<proteinExistence type="predicted"/>
<protein>
    <recommendedName>
        <fullName evidence="11">Right handed beta helix domain-containing protein</fullName>
    </recommendedName>
</protein>
<dbReference type="GeneID" id="94836966"/>
<reference evidence="9" key="1">
    <citation type="submission" date="2016-10" db="EMBL/GenBank/DDBJ databases">
        <authorList>
            <person name="Benchimol M."/>
            <person name="Almeida L.G."/>
            <person name="Vasconcelos A.T."/>
            <person name="Perreira-Neves A."/>
            <person name="Rosa I.A."/>
            <person name="Tasca T."/>
            <person name="Bogo M.R."/>
            <person name="de Souza W."/>
        </authorList>
    </citation>
    <scope>NUCLEOTIDE SEQUENCE [LARGE SCALE GENOMIC DNA]</scope>
    <source>
        <strain evidence="9">K</strain>
    </source>
</reference>
<accession>A0A1J4KCV8</accession>
<evidence type="ECO:0000256" key="7">
    <source>
        <dbReference type="ARBA" id="ARBA00023237"/>
    </source>
</evidence>
<evidence type="ECO:0000256" key="3">
    <source>
        <dbReference type="ARBA" id="ARBA00004613"/>
    </source>
</evidence>
<gene>
    <name evidence="9" type="ORF">TRFO_21908</name>
</gene>
<keyword evidence="10" id="KW-1185">Reference proteome</keyword>
<dbReference type="GO" id="GO:0005576">
    <property type="term" value="C:extracellular region"/>
    <property type="evidence" value="ECO:0007669"/>
    <property type="project" value="UniProtKB-SubCell"/>
</dbReference>
<evidence type="ECO:0000256" key="4">
    <source>
        <dbReference type="ARBA" id="ARBA00022525"/>
    </source>
</evidence>
<keyword evidence="8" id="KW-0812">Transmembrane</keyword>
<dbReference type="EMBL" id="MLAK01000644">
    <property type="protein sequence ID" value="OHT09257.1"/>
    <property type="molecule type" value="Genomic_DNA"/>
</dbReference>
<dbReference type="InterPro" id="IPR003368">
    <property type="entry name" value="POMP_repeat"/>
</dbReference>
<comment type="subcellular location">
    <subcellularLocation>
        <location evidence="1">Cell envelope</location>
    </subcellularLocation>
    <subcellularLocation>
        <location evidence="2">Cell outer membrane</location>
    </subcellularLocation>
    <subcellularLocation>
        <location evidence="3">Secreted</location>
    </subcellularLocation>
</comment>
<evidence type="ECO:0000256" key="8">
    <source>
        <dbReference type="SAM" id="Phobius"/>
    </source>
</evidence>
<name>A0A1J4KCV8_9EUKA</name>
<dbReference type="InterPro" id="IPR011050">
    <property type="entry name" value="Pectin_lyase_fold/virulence"/>
</dbReference>
<evidence type="ECO:0000256" key="6">
    <source>
        <dbReference type="ARBA" id="ARBA00023136"/>
    </source>
</evidence>
<keyword evidence="7" id="KW-0998">Cell outer membrane</keyword>
<dbReference type="Proteomes" id="UP000179807">
    <property type="component" value="Unassembled WGS sequence"/>
</dbReference>
<keyword evidence="4" id="KW-0964">Secreted</keyword>
<sequence>MLLGFFIIRSFSLNDLMRLSAFSQLSNLSLSFKNVVSLPYINSPLFLSNDFSIFSHLIIANSYFQKVSMPLIYGITHSIKIQNTKFNRCVSPIYINCINNKKKFTSREYYSDKKIELNKNDYENCNSPTLEGGCLYLSDVKSVITKCYFFQNNANIGGAIFIIGGRSVITFSNFIKNSAQKDAGAIYVRDCSLTIKDSSFASNSAQQNGGSIAAKTCNFDIFIRNIFYSGSAGDKYGGLSCDECSGLIMQCYFKGNKAGSNVGISLAIMNNIDSFNLENNNFYDTEPFQILLTSASLSYIYDNKMACSEENGFYIVNNSNKPNYVIANTRYNSDNIEKAPKVPGELMREMFVYDEAQPPFEIRKLFMLIFLLSTITVIISIGVPCLIQNSGPTGKGYTKQ</sequence>
<evidence type="ECO:0000313" key="9">
    <source>
        <dbReference type="EMBL" id="OHT09257.1"/>
    </source>
</evidence>
<evidence type="ECO:0000256" key="2">
    <source>
        <dbReference type="ARBA" id="ARBA00004442"/>
    </source>
</evidence>
<evidence type="ECO:0000256" key="5">
    <source>
        <dbReference type="ARBA" id="ARBA00022729"/>
    </source>
</evidence>
<dbReference type="VEuPathDB" id="TrichDB:TRFO_21908"/>
<dbReference type="RefSeq" id="XP_068362393.1">
    <property type="nucleotide sequence ID" value="XM_068502262.1"/>
</dbReference>
<evidence type="ECO:0008006" key="11">
    <source>
        <dbReference type="Google" id="ProtNLM"/>
    </source>
</evidence>
<dbReference type="NCBIfam" id="TIGR01376">
    <property type="entry name" value="POMP_repeat"/>
    <property type="match status" value="1"/>
</dbReference>
<dbReference type="AlphaFoldDB" id="A0A1J4KCV8"/>
<organism evidence="9 10">
    <name type="scientific">Tritrichomonas foetus</name>
    <dbReference type="NCBI Taxonomy" id="1144522"/>
    <lineage>
        <taxon>Eukaryota</taxon>
        <taxon>Metamonada</taxon>
        <taxon>Parabasalia</taxon>
        <taxon>Tritrichomonadida</taxon>
        <taxon>Tritrichomonadidae</taxon>
        <taxon>Tritrichomonas</taxon>
    </lineage>
</organism>
<keyword evidence="5" id="KW-0732">Signal</keyword>
<evidence type="ECO:0000256" key="1">
    <source>
        <dbReference type="ARBA" id="ARBA00004196"/>
    </source>
</evidence>
<dbReference type="SUPFAM" id="SSF51126">
    <property type="entry name" value="Pectin lyase-like"/>
    <property type="match status" value="1"/>
</dbReference>
<comment type="caution">
    <text evidence="9">The sequence shown here is derived from an EMBL/GenBank/DDBJ whole genome shotgun (WGS) entry which is preliminary data.</text>
</comment>
<keyword evidence="6 8" id="KW-0472">Membrane</keyword>
<evidence type="ECO:0000313" key="10">
    <source>
        <dbReference type="Proteomes" id="UP000179807"/>
    </source>
</evidence>
<keyword evidence="8" id="KW-1133">Transmembrane helix</keyword>
<feature type="transmembrane region" description="Helical" evidence="8">
    <location>
        <begin position="365"/>
        <end position="387"/>
    </location>
</feature>